<name>A0A0C1HAG3_9BACT</name>
<dbReference type="Proteomes" id="UP000031465">
    <property type="component" value="Unassembled WGS sequence"/>
</dbReference>
<comment type="caution">
    <text evidence="2">The sequence shown here is derived from an EMBL/GenBank/DDBJ whole genome shotgun (WGS) entry which is preliminary data.</text>
</comment>
<evidence type="ECO:0000313" key="3">
    <source>
        <dbReference type="Proteomes" id="UP000031465"/>
    </source>
</evidence>
<dbReference type="AlphaFoldDB" id="A0A0C1HAG3"/>
<dbReference type="EMBL" id="JSAN01000011">
    <property type="protein sequence ID" value="KIC74359.1"/>
    <property type="molecule type" value="Genomic_DNA"/>
</dbReference>
<evidence type="ECO:0000313" key="2">
    <source>
        <dbReference type="EMBL" id="KIC74359.1"/>
    </source>
</evidence>
<proteinExistence type="predicted"/>
<protein>
    <submittedName>
        <fullName evidence="2">Uncharacterized protein</fullName>
    </submittedName>
</protein>
<dbReference type="PATRIC" id="fig|362787.3.peg.86"/>
<sequence length="42" mass="4757">MPQQTFPKLHQWSTTYRSRYGIAQIILGFALFSIGKAGSQLN</sequence>
<feature type="transmembrane region" description="Helical" evidence="1">
    <location>
        <begin position="20"/>
        <end position="38"/>
    </location>
</feature>
<organism evidence="2 3">
    <name type="scientific">Candidatus Protochlamydia amoebophila</name>
    <dbReference type="NCBI Taxonomy" id="362787"/>
    <lineage>
        <taxon>Bacteria</taxon>
        <taxon>Pseudomonadati</taxon>
        <taxon>Chlamydiota</taxon>
        <taxon>Chlamydiia</taxon>
        <taxon>Parachlamydiales</taxon>
        <taxon>Parachlamydiaceae</taxon>
        <taxon>Candidatus Protochlamydia</taxon>
    </lineage>
</organism>
<dbReference type="RefSeq" id="WP_272946382.1">
    <property type="nucleotide sequence ID" value="NZ_JSAN01000011.1"/>
</dbReference>
<keyword evidence="1" id="KW-0472">Membrane</keyword>
<evidence type="ECO:0000256" key="1">
    <source>
        <dbReference type="SAM" id="Phobius"/>
    </source>
</evidence>
<gene>
    <name evidence="2" type="ORF">DB44_AL00530</name>
</gene>
<keyword evidence="1" id="KW-1133">Transmembrane helix</keyword>
<reference evidence="2 3" key="1">
    <citation type="journal article" date="2014" name="Mol. Biol. Evol.">
        <title>Massive expansion of Ubiquitination-related gene families within the Chlamydiae.</title>
        <authorList>
            <person name="Domman D."/>
            <person name="Collingro A."/>
            <person name="Lagkouvardos I."/>
            <person name="Gehre L."/>
            <person name="Weinmaier T."/>
            <person name="Rattei T."/>
            <person name="Subtil A."/>
            <person name="Horn M."/>
        </authorList>
    </citation>
    <scope>NUCLEOTIDE SEQUENCE [LARGE SCALE GENOMIC DNA]</scope>
    <source>
        <strain evidence="2 3">EI2</strain>
    </source>
</reference>
<accession>A0A0C1HAG3</accession>
<keyword evidence="1" id="KW-0812">Transmembrane</keyword>